<dbReference type="Proteomes" id="UP000276133">
    <property type="component" value="Unassembled WGS sequence"/>
</dbReference>
<evidence type="ECO:0000256" key="6">
    <source>
        <dbReference type="ARBA" id="ARBA00022630"/>
    </source>
</evidence>
<comment type="similarity">
    <text evidence="3">Belongs to the DAMOX/DASOX family.</text>
</comment>
<dbReference type="Gene3D" id="1.20.1260.10">
    <property type="match status" value="1"/>
</dbReference>
<evidence type="ECO:0000313" key="13">
    <source>
        <dbReference type="EMBL" id="RNA14809.1"/>
    </source>
</evidence>
<protein>
    <submittedName>
        <fullName evidence="13">D-aspartate oxidase</fullName>
        <ecNumber evidence="13">1.4.3.3</ecNumber>
    </submittedName>
</protein>
<dbReference type="InterPro" id="IPR006181">
    <property type="entry name" value="D-amino_acid_oxidase_CS"/>
</dbReference>
<dbReference type="SUPFAM" id="SSF54373">
    <property type="entry name" value="FAD-linked reductases, C-terminal domain"/>
    <property type="match status" value="1"/>
</dbReference>
<dbReference type="CDD" id="cd01056">
    <property type="entry name" value="Euk_Ferritin"/>
    <property type="match status" value="1"/>
</dbReference>
<comment type="function">
    <text evidence="11">Stores iron in a soluble, non-toxic, readily available form. Important for iron homeostasis. Has ferroxidase activity. Iron is taken up in the ferrous form and deposited as ferric hydroxides after oxidation.</text>
</comment>
<dbReference type="Pfam" id="PF00210">
    <property type="entry name" value="Ferritin"/>
    <property type="match status" value="1"/>
</dbReference>
<gene>
    <name evidence="13" type="ORF">BpHYR1_054289</name>
</gene>
<evidence type="ECO:0000256" key="8">
    <source>
        <dbReference type="ARBA" id="ARBA00022827"/>
    </source>
</evidence>
<dbReference type="PROSITE" id="PS50905">
    <property type="entry name" value="FERRITIN_LIKE"/>
    <property type="match status" value="1"/>
</dbReference>
<name>A0A3M7QUB3_BRAPC</name>
<keyword evidence="7" id="KW-0479">Metal-binding</keyword>
<dbReference type="SUPFAM" id="SSF47240">
    <property type="entry name" value="Ferritin-like"/>
    <property type="match status" value="1"/>
</dbReference>
<dbReference type="InterPro" id="IPR009040">
    <property type="entry name" value="Ferritin-like_diiron"/>
</dbReference>
<dbReference type="GO" id="GO:0071949">
    <property type="term" value="F:FAD binding"/>
    <property type="evidence" value="ECO:0007669"/>
    <property type="project" value="InterPro"/>
</dbReference>
<evidence type="ECO:0000313" key="14">
    <source>
        <dbReference type="Proteomes" id="UP000276133"/>
    </source>
</evidence>
<sequence length="509" mass="57517">MSLVRQNFHEEQENGINSQINLELRSAYIYRSMSSYFNRDDVALTGFARLFQKDSDDAKTRAEKLMSYLSLRGGKTLLDDVVKPGQQEWGAGVDALRTALNMEKEMYKYLSNLHEIGFQKKDRNFTDFLESEFLQEQIKHIKKLGVMITKLMRAGPGLGEYLFDKDLDNYMRIAIIGAGIIGITCAARILDQFPDCKIIIYADRFSPDTTSDVSAGFWEPYCISAEQAAPIIKWGKETYDIMLRESLGENADKYGIQALTAYVLQDTQQAKIPYWSQIVAQFRTLDKNDIMSIVNQANTHFSSGFSYLTTTVVVKKYIPELCRLLKIKGVTFVKKKLTNLNQFIDEYGTIYDYVINCTGLGAREFVPDTNVYPVKGQVLRVKAPWIKNCVMLDTNEVTYILPLSDMVVLGGTQECDTYSLEKDDNQLNQIVERCSKIYPSLKGAEVVSSHAGLRPCRQGGVRIELELINQAKVIHNYGHGGSGVTISWGCASEVVHCIEQDTRVIKSKL</sequence>
<reference evidence="13 14" key="1">
    <citation type="journal article" date="2018" name="Sci. Rep.">
        <title>Genomic signatures of local adaptation to the degree of environmental predictability in rotifers.</title>
        <authorList>
            <person name="Franch-Gras L."/>
            <person name="Hahn C."/>
            <person name="Garcia-Roger E.M."/>
            <person name="Carmona M.J."/>
            <person name="Serra M."/>
            <person name="Gomez A."/>
        </authorList>
    </citation>
    <scope>NUCLEOTIDE SEQUENCE [LARGE SCALE GENOMIC DNA]</scope>
    <source>
        <strain evidence="13">HYR1</strain>
    </source>
</reference>
<dbReference type="GO" id="GO:0006879">
    <property type="term" value="P:intracellular iron ion homeostasis"/>
    <property type="evidence" value="ECO:0007669"/>
    <property type="project" value="UniProtKB-KW"/>
</dbReference>
<dbReference type="InterPro" id="IPR014034">
    <property type="entry name" value="Ferritin_CS"/>
</dbReference>
<dbReference type="PROSITE" id="PS00204">
    <property type="entry name" value="FERRITIN_2"/>
    <property type="match status" value="1"/>
</dbReference>
<keyword evidence="5" id="KW-0409">Iron storage</keyword>
<dbReference type="Gene3D" id="3.40.50.720">
    <property type="entry name" value="NAD(P)-binding Rossmann-like Domain"/>
    <property type="match status" value="1"/>
</dbReference>
<dbReference type="OrthoDB" id="2015447at2759"/>
<dbReference type="FunFam" id="1.20.1260.10:FF:000002">
    <property type="entry name" value="Ferritin, mitochondrial"/>
    <property type="match status" value="1"/>
</dbReference>
<dbReference type="EC" id="1.4.3.3" evidence="13"/>
<keyword evidence="10" id="KW-0408">Iron</keyword>
<dbReference type="GO" id="GO:0003884">
    <property type="term" value="F:D-amino-acid oxidase activity"/>
    <property type="evidence" value="ECO:0007669"/>
    <property type="project" value="UniProtKB-EC"/>
</dbReference>
<dbReference type="SUPFAM" id="SSF51971">
    <property type="entry name" value="Nucleotide-binding domain"/>
    <property type="match status" value="1"/>
</dbReference>
<keyword evidence="6" id="KW-0285">Flavoprotein</keyword>
<evidence type="ECO:0000259" key="12">
    <source>
        <dbReference type="PROSITE" id="PS50905"/>
    </source>
</evidence>
<evidence type="ECO:0000256" key="3">
    <source>
        <dbReference type="ARBA" id="ARBA00006730"/>
    </source>
</evidence>
<evidence type="ECO:0000256" key="11">
    <source>
        <dbReference type="ARBA" id="ARBA00025111"/>
    </source>
</evidence>
<organism evidence="13 14">
    <name type="scientific">Brachionus plicatilis</name>
    <name type="common">Marine rotifer</name>
    <name type="synonym">Brachionus muelleri</name>
    <dbReference type="NCBI Taxonomy" id="10195"/>
    <lineage>
        <taxon>Eukaryota</taxon>
        <taxon>Metazoa</taxon>
        <taxon>Spiralia</taxon>
        <taxon>Gnathifera</taxon>
        <taxon>Rotifera</taxon>
        <taxon>Eurotatoria</taxon>
        <taxon>Monogononta</taxon>
        <taxon>Pseudotrocha</taxon>
        <taxon>Ploima</taxon>
        <taxon>Brachionidae</taxon>
        <taxon>Brachionus</taxon>
    </lineage>
</organism>
<comment type="subcellular location">
    <subcellularLocation>
        <location evidence="2">Peroxisome matrix</location>
    </subcellularLocation>
</comment>
<evidence type="ECO:0000256" key="2">
    <source>
        <dbReference type="ARBA" id="ARBA00004253"/>
    </source>
</evidence>
<keyword evidence="14" id="KW-1185">Reference proteome</keyword>
<keyword evidence="8" id="KW-0274">FAD</keyword>
<dbReference type="GO" id="GO:0005782">
    <property type="term" value="C:peroxisomal matrix"/>
    <property type="evidence" value="ECO:0007669"/>
    <property type="project" value="UniProtKB-SubCell"/>
</dbReference>
<dbReference type="InterPro" id="IPR008331">
    <property type="entry name" value="Ferritin_DPS_dom"/>
</dbReference>
<accession>A0A3M7QUB3</accession>
<dbReference type="AlphaFoldDB" id="A0A3M7QUB3"/>
<dbReference type="EMBL" id="REGN01005104">
    <property type="protein sequence ID" value="RNA14809.1"/>
    <property type="molecule type" value="Genomic_DNA"/>
</dbReference>
<keyword evidence="9 13" id="KW-0560">Oxidoreductase</keyword>
<dbReference type="STRING" id="10195.A0A3M7QUB3"/>
<evidence type="ECO:0000256" key="4">
    <source>
        <dbReference type="ARBA" id="ARBA00007513"/>
    </source>
</evidence>
<evidence type="ECO:0000256" key="7">
    <source>
        <dbReference type="ARBA" id="ARBA00022723"/>
    </source>
</evidence>
<evidence type="ECO:0000256" key="9">
    <source>
        <dbReference type="ARBA" id="ARBA00023002"/>
    </source>
</evidence>
<proteinExistence type="inferred from homology"/>
<feature type="domain" description="Ferritin-like diiron" evidence="12">
    <location>
        <begin position="6"/>
        <end position="155"/>
    </location>
</feature>
<dbReference type="Gene3D" id="3.30.9.10">
    <property type="entry name" value="D-Amino Acid Oxidase, subunit A, domain 2"/>
    <property type="match status" value="1"/>
</dbReference>
<dbReference type="GO" id="GO:0019478">
    <property type="term" value="P:D-amino acid catabolic process"/>
    <property type="evidence" value="ECO:0007669"/>
    <property type="project" value="TreeGrafter"/>
</dbReference>
<evidence type="ECO:0000256" key="5">
    <source>
        <dbReference type="ARBA" id="ARBA00022434"/>
    </source>
</evidence>
<evidence type="ECO:0000256" key="10">
    <source>
        <dbReference type="ARBA" id="ARBA00023004"/>
    </source>
</evidence>
<dbReference type="InterPro" id="IPR009078">
    <property type="entry name" value="Ferritin-like_SF"/>
</dbReference>
<dbReference type="InterPro" id="IPR012347">
    <property type="entry name" value="Ferritin-like"/>
</dbReference>
<dbReference type="InterPro" id="IPR023209">
    <property type="entry name" value="DAO"/>
</dbReference>
<dbReference type="InterPro" id="IPR006076">
    <property type="entry name" value="FAD-dep_OxRdtase"/>
</dbReference>
<comment type="caution">
    <text evidence="13">The sequence shown here is derived from an EMBL/GenBank/DDBJ whole genome shotgun (WGS) entry which is preliminary data.</text>
</comment>
<evidence type="ECO:0000256" key="1">
    <source>
        <dbReference type="ARBA" id="ARBA00001974"/>
    </source>
</evidence>
<dbReference type="PANTHER" id="PTHR11530:SF11">
    <property type="entry name" value="D-ASPARTATE OXIDASE"/>
    <property type="match status" value="1"/>
</dbReference>
<comment type="similarity">
    <text evidence="4">Belongs to the ferritin family.</text>
</comment>
<dbReference type="PANTHER" id="PTHR11530">
    <property type="entry name" value="D-AMINO ACID OXIDASE"/>
    <property type="match status" value="1"/>
</dbReference>
<dbReference type="Pfam" id="PF01266">
    <property type="entry name" value="DAO"/>
    <property type="match status" value="1"/>
</dbReference>
<comment type="cofactor">
    <cofactor evidence="1">
        <name>FAD</name>
        <dbReference type="ChEBI" id="CHEBI:57692"/>
    </cofactor>
</comment>
<dbReference type="PROSITE" id="PS00677">
    <property type="entry name" value="DAO"/>
    <property type="match status" value="1"/>
</dbReference>
<dbReference type="GO" id="GO:0008199">
    <property type="term" value="F:ferric iron binding"/>
    <property type="evidence" value="ECO:0007669"/>
    <property type="project" value="InterPro"/>
</dbReference>